<dbReference type="AlphaFoldDB" id="A0A7M2WSV3"/>
<evidence type="ECO:0000256" key="5">
    <source>
        <dbReference type="ARBA" id="ARBA00022862"/>
    </source>
</evidence>
<dbReference type="Proteomes" id="UP000593765">
    <property type="component" value="Chromosome"/>
</dbReference>
<evidence type="ECO:0000313" key="14">
    <source>
        <dbReference type="EMBL" id="QOV88605.1"/>
    </source>
</evidence>
<dbReference type="SUPFAM" id="SSF52833">
    <property type="entry name" value="Thioredoxin-like"/>
    <property type="match status" value="1"/>
</dbReference>
<dbReference type="GO" id="GO:0008379">
    <property type="term" value="F:thioredoxin peroxidase activity"/>
    <property type="evidence" value="ECO:0007669"/>
    <property type="project" value="TreeGrafter"/>
</dbReference>
<evidence type="ECO:0000256" key="9">
    <source>
        <dbReference type="ARBA" id="ARBA00032824"/>
    </source>
</evidence>
<dbReference type="Pfam" id="PF00578">
    <property type="entry name" value="AhpC-TSA"/>
    <property type="match status" value="1"/>
</dbReference>
<dbReference type="EC" id="1.11.1.24" evidence="3"/>
<evidence type="ECO:0000256" key="4">
    <source>
        <dbReference type="ARBA" id="ARBA00022559"/>
    </source>
</evidence>
<keyword evidence="6" id="KW-0560">Oxidoreductase</keyword>
<accession>A0A7M2WSV3</accession>
<dbReference type="NCBIfam" id="NF006960">
    <property type="entry name" value="PRK09437.1"/>
    <property type="match status" value="1"/>
</dbReference>
<protein>
    <recommendedName>
        <fullName evidence="3">thioredoxin-dependent peroxiredoxin</fullName>
        <ecNumber evidence="3">1.11.1.24</ecNumber>
    </recommendedName>
    <alternativeName>
        <fullName evidence="9">Thioredoxin peroxidase</fullName>
    </alternativeName>
    <alternativeName>
        <fullName evidence="11">Thioredoxin-dependent peroxiredoxin Bcp</fullName>
    </alternativeName>
</protein>
<evidence type="ECO:0000256" key="10">
    <source>
        <dbReference type="ARBA" id="ARBA00038489"/>
    </source>
</evidence>
<keyword evidence="5" id="KW-0049">Antioxidant</keyword>
<reference evidence="14 15" key="1">
    <citation type="submission" date="2020-10" db="EMBL/GenBank/DDBJ databases">
        <title>Wide distribution of Phycisphaera-like planctomycetes from WD2101 soil group in peatlands and genome analysis of the first cultivated representative.</title>
        <authorList>
            <person name="Dedysh S.N."/>
            <person name="Beletsky A.V."/>
            <person name="Ivanova A."/>
            <person name="Kulichevskaya I.S."/>
            <person name="Suzina N.E."/>
            <person name="Philippov D.A."/>
            <person name="Rakitin A.L."/>
            <person name="Mardanov A.V."/>
            <person name="Ravin N.V."/>
        </authorList>
    </citation>
    <scope>NUCLEOTIDE SEQUENCE [LARGE SCALE GENOMIC DNA]</scope>
    <source>
        <strain evidence="14 15">M1803</strain>
    </source>
</reference>
<dbReference type="GO" id="GO:0005737">
    <property type="term" value="C:cytoplasm"/>
    <property type="evidence" value="ECO:0007669"/>
    <property type="project" value="TreeGrafter"/>
</dbReference>
<keyword evidence="4 14" id="KW-0575">Peroxidase</keyword>
<evidence type="ECO:0000256" key="6">
    <source>
        <dbReference type="ARBA" id="ARBA00023002"/>
    </source>
</evidence>
<proteinExistence type="inferred from homology"/>
<evidence type="ECO:0000256" key="3">
    <source>
        <dbReference type="ARBA" id="ARBA00013017"/>
    </source>
</evidence>
<dbReference type="GO" id="GO:0034599">
    <property type="term" value="P:cellular response to oxidative stress"/>
    <property type="evidence" value="ECO:0007669"/>
    <property type="project" value="TreeGrafter"/>
</dbReference>
<dbReference type="InterPro" id="IPR000866">
    <property type="entry name" value="AhpC/TSA"/>
</dbReference>
<dbReference type="PROSITE" id="PS51352">
    <property type="entry name" value="THIOREDOXIN_2"/>
    <property type="match status" value="1"/>
</dbReference>
<evidence type="ECO:0000256" key="2">
    <source>
        <dbReference type="ARBA" id="ARBA00011245"/>
    </source>
</evidence>
<evidence type="ECO:0000256" key="12">
    <source>
        <dbReference type="ARBA" id="ARBA00049091"/>
    </source>
</evidence>
<name>A0A7M2WSV3_9BACT</name>
<evidence type="ECO:0000256" key="1">
    <source>
        <dbReference type="ARBA" id="ARBA00003330"/>
    </source>
</evidence>
<keyword evidence="15" id="KW-1185">Reference proteome</keyword>
<evidence type="ECO:0000256" key="7">
    <source>
        <dbReference type="ARBA" id="ARBA00023157"/>
    </source>
</evidence>
<organism evidence="14 15">
    <name type="scientific">Humisphaera borealis</name>
    <dbReference type="NCBI Taxonomy" id="2807512"/>
    <lineage>
        <taxon>Bacteria</taxon>
        <taxon>Pseudomonadati</taxon>
        <taxon>Planctomycetota</taxon>
        <taxon>Phycisphaerae</taxon>
        <taxon>Tepidisphaerales</taxon>
        <taxon>Tepidisphaeraceae</taxon>
        <taxon>Humisphaera</taxon>
    </lineage>
</organism>
<dbReference type="PANTHER" id="PTHR42801:SF4">
    <property type="entry name" value="AHPC_TSA FAMILY PROTEIN"/>
    <property type="match status" value="1"/>
</dbReference>
<dbReference type="EMBL" id="CP063458">
    <property type="protein sequence ID" value="QOV88605.1"/>
    <property type="molecule type" value="Genomic_DNA"/>
</dbReference>
<evidence type="ECO:0000259" key="13">
    <source>
        <dbReference type="PROSITE" id="PS51352"/>
    </source>
</evidence>
<comment type="catalytic activity">
    <reaction evidence="12">
        <text>a hydroperoxide + [thioredoxin]-dithiol = an alcohol + [thioredoxin]-disulfide + H2O</text>
        <dbReference type="Rhea" id="RHEA:62620"/>
        <dbReference type="Rhea" id="RHEA-COMP:10698"/>
        <dbReference type="Rhea" id="RHEA-COMP:10700"/>
        <dbReference type="ChEBI" id="CHEBI:15377"/>
        <dbReference type="ChEBI" id="CHEBI:29950"/>
        <dbReference type="ChEBI" id="CHEBI:30879"/>
        <dbReference type="ChEBI" id="CHEBI:35924"/>
        <dbReference type="ChEBI" id="CHEBI:50058"/>
        <dbReference type="EC" id="1.11.1.24"/>
    </reaction>
</comment>
<sequence length="191" mass="20691">MLKVRLLRRSAGATVPIIPQTNLIQGAQIVAETTAYPAVGKKAPAFSLPASSGETISLKDQIGKPVVVYFYPKADTPGCTKEACGFRDAIAGYKKAGVPVFGVSPDPVKAVTKFADKFDLTFPLLADEDHAVCDKYGVWQEKSMYGRKYMGAARVTFIIDKDGKVAHVFEKVKPEGHDAEVMGWLKEHGMA</sequence>
<dbReference type="InterPro" id="IPR013766">
    <property type="entry name" value="Thioredoxin_domain"/>
</dbReference>
<evidence type="ECO:0000256" key="11">
    <source>
        <dbReference type="ARBA" id="ARBA00042639"/>
    </source>
</evidence>
<feature type="domain" description="Thioredoxin" evidence="13">
    <location>
        <begin position="37"/>
        <end position="190"/>
    </location>
</feature>
<dbReference type="InterPro" id="IPR050924">
    <property type="entry name" value="Peroxiredoxin_BCP/PrxQ"/>
</dbReference>
<dbReference type="PANTHER" id="PTHR42801">
    <property type="entry name" value="THIOREDOXIN-DEPENDENT PEROXIDE REDUCTASE"/>
    <property type="match status" value="1"/>
</dbReference>
<dbReference type="Gene3D" id="3.40.30.10">
    <property type="entry name" value="Glutaredoxin"/>
    <property type="match status" value="1"/>
</dbReference>
<comment type="function">
    <text evidence="1">Thiol-specific peroxidase that catalyzes the reduction of hydrogen peroxide and organic hydroperoxides to water and alcohols, respectively. Plays a role in cell protection against oxidative stress by detoxifying peroxides and as sensor of hydrogen peroxide-mediated signaling events.</text>
</comment>
<dbReference type="FunFam" id="3.40.30.10:FF:000007">
    <property type="entry name" value="Thioredoxin-dependent thiol peroxidase"/>
    <property type="match status" value="1"/>
</dbReference>
<keyword evidence="8" id="KW-0676">Redox-active center</keyword>
<evidence type="ECO:0000313" key="15">
    <source>
        <dbReference type="Proteomes" id="UP000593765"/>
    </source>
</evidence>
<dbReference type="InterPro" id="IPR036249">
    <property type="entry name" value="Thioredoxin-like_sf"/>
</dbReference>
<comment type="subunit">
    <text evidence="2">Monomer.</text>
</comment>
<comment type="similarity">
    <text evidence="10">Belongs to the peroxiredoxin family. BCP/PrxQ subfamily.</text>
</comment>
<dbReference type="GO" id="GO:0045454">
    <property type="term" value="P:cell redox homeostasis"/>
    <property type="evidence" value="ECO:0007669"/>
    <property type="project" value="TreeGrafter"/>
</dbReference>
<gene>
    <name evidence="14" type="primary">bcp</name>
    <name evidence="14" type="ORF">IPV69_20540</name>
</gene>
<evidence type="ECO:0000256" key="8">
    <source>
        <dbReference type="ARBA" id="ARBA00023284"/>
    </source>
</evidence>
<dbReference type="KEGG" id="hbs:IPV69_20540"/>
<keyword evidence="7" id="KW-1015">Disulfide bond</keyword>
<dbReference type="CDD" id="cd03017">
    <property type="entry name" value="PRX_BCP"/>
    <property type="match status" value="1"/>
</dbReference>